<dbReference type="AlphaFoldDB" id="A0A0E9UE93"/>
<reference evidence="2" key="1">
    <citation type="submission" date="2014-11" db="EMBL/GenBank/DDBJ databases">
        <authorList>
            <person name="Amaro Gonzalez C."/>
        </authorList>
    </citation>
    <scope>NUCLEOTIDE SEQUENCE</scope>
</reference>
<accession>A0A0E9UE93</accession>
<proteinExistence type="predicted"/>
<feature type="transmembrane region" description="Helical" evidence="1">
    <location>
        <begin position="16"/>
        <end position="35"/>
    </location>
</feature>
<reference evidence="2" key="2">
    <citation type="journal article" date="2015" name="Fish Shellfish Immunol.">
        <title>Early steps in the European eel (Anguilla anguilla)-Vibrio vulnificus interaction in the gills: Role of the RtxA13 toxin.</title>
        <authorList>
            <person name="Callol A."/>
            <person name="Pajuelo D."/>
            <person name="Ebbesson L."/>
            <person name="Teles M."/>
            <person name="MacKenzie S."/>
            <person name="Amaro C."/>
        </authorList>
    </citation>
    <scope>NUCLEOTIDE SEQUENCE</scope>
</reference>
<keyword evidence="1" id="KW-1133">Transmembrane helix</keyword>
<dbReference type="EMBL" id="GBXM01044456">
    <property type="protein sequence ID" value="JAH64121.1"/>
    <property type="molecule type" value="Transcribed_RNA"/>
</dbReference>
<protein>
    <submittedName>
        <fullName evidence="2">Uncharacterized protein</fullName>
    </submittedName>
</protein>
<evidence type="ECO:0000256" key="1">
    <source>
        <dbReference type="SAM" id="Phobius"/>
    </source>
</evidence>
<keyword evidence="1" id="KW-0812">Transmembrane</keyword>
<feature type="transmembrane region" description="Helical" evidence="1">
    <location>
        <begin position="42"/>
        <end position="61"/>
    </location>
</feature>
<organism evidence="2">
    <name type="scientific">Anguilla anguilla</name>
    <name type="common">European freshwater eel</name>
    <name type="synonym">Muraena anguilla</name>
    <dbReference type="NCBI Taxonomy" id="7936"/>
    <lineage>
        <taxon>Eukaryota</taxon>
        <taxon>Metazoa</taxon>
        <taxon>Chordata</taxon>
        <taxon>Craniata</taxon>
        <taxon>Vertebrata</taxon>
        <taxon>Euteleostomi</taxon>
        <taxon>Actinopterygii</taxon>
        <taxon>Neopterygii</taxon>
        <taxon>Teleostei</taxon>
        <taxon>Anguilliformes</taxon>
        <taxon>Anguillidae</taxon>
        <taxon>Anguilla</taxon>
    </lineage>
</organism>
<sequence length="62" mass="7012">MIGSHDLFGVTHSCDYFLAFVAFILVSVSFVELIGQVDISHIFVLLIFMLILECILKPVHFL</sequence>
<keyword evidence="1" id="KW-0472">Membrane</keyword>
<evidence type="ECO:0000313" key="2">
    <source>
        <dbReference type="EMBL" id="JAH64121.1"/>
    </source>
</evidence>
<name>A0A0E9UE93_ANGAN</name>